<dbReference type="PaxDb" id="73239-Q7RI19"/>
<proteinExistence type="predicted"/>
<gene>
    <name evidence="1" type="ORF">PY03812</name>
</gene>
<dbReference type="Proteomes" id="UP000008553">
    <property type="component" value="Unassembled WGS sequence"/>
</dbReference>
<dbReference type="InParanoid" id="Q7RI19"/>
<evidence type="ECO:0000313" key="1">
    <source>
        <dbReference type="EMBL" id="EAA15580.1"/>
    </source>
</evidence>
<sequence>LFIIFFQNTCNFLQFFFLNVECLLKMKGT</sequence>
<reference evidence="1 2" key="1">
    <citation type="journal article" date="2002" name="Nature">
        <title>Genome sequence and comparative analysis of the model rodent malaria parasite Plasmodium yoelii yoelii.</title>
        <authorList>
            <person name="Carlton J.M."/>
            <person name="Angiuoli S.V."/>
            <person name="Suh B.B."/>
            <person name="Kooij T.W."/>
            <person name="Pertea M."/>
            <person name="Silva J.C."/>
            <person name="Ermolaeva M.D."/>
            <person name="Allen J.E."/>
            <person name="Selengut J.D."/>
            <person name="Koo H.L."/>
            <person name="Peterson J.D."/>
            <person name="Pop M."/>
            <person name="Kosack D.S."/>
            <person name="Shumway M.F."/>
            <person name="Bidwell S.L."/>
            <person name="Shallom S.J."/>
            <person name="van Aken S.E."/>
            <person name="Riedmuller S.B."/>
            <person name="Feldblyum T.V."/>
            <person name="Cho J.K."/>
            <person name="Quackenbush J."/>
            <person name="Sedegah M."/>
            <person name="Shoaibi A."/>
            <person name="Cummings L.M."/>
            <person name="Florens L."/>
            <person name="Yates J.R."/>
            <person name="Raine J.D."/>
            <person name="Sinden R.E."/>
            <person name="Harris M.A."/>
            <person name="Cunningham D.A."/>
            <person name="Preiser P.R."/>
            <person name="Bergman L.W."/>
            <person name="Vaidya A.B."/>
            <person name="van Lin L.H."/>
            <person name="Janse C.J."/>
            <person name="Waters A.P."/>
            <person name="Smith H.O."/>
            <person name="White O.R."/>
            <person name="Salzberg S.L."/>
            <person name="Venter J.C."/>
            <person name="Fraser C.M."/>
            <person name="Hoffman S.L."/>
            <person name="Gardner M.J."/>
            <person name="Carucci D.J."/>
        </authorList>
    </citation>
    <scope>NUCLEOTIDE SEQUENCE [LARGE SCALE GENOMIC DNA]</scope>
    <source>
        <strain evidence="1 2">17XNL</strain>
    </source>
</reference>
<organism evidence="1 2">
    <name type="scientific">Plasmodium yoelii yoelii</name>
    <dbReference type="NCBI Taxonomy" id="73239"/>
    <lineage>
        <taxon>Eukaryota</taxon>
        <taxon>Sar</taxon>
        <taxon>Alveolata</taxon>
        <taxon>Apicomplexa</taxon>
        <taxon>Aconoidasida</taxon>
        <taxon>Haemosporida</taxon>
        <taxon>Plasmodiidae</taxon>
        <taxon>Plasmodium</taxon>
        <taxon>Plasmodium (Vinckeia)</taxon>
    </lineage>
</organism>
<dbReference type="EMBL" id="AABL01001125">
    <property type="protein sequence ID" value="EAA15580.1"/>
    <property type="molecule type" value="Genomic_DNA"/>
</dbReference>
<comment type="caution">
    <text evidence="1">The sequence shown here is derived from an EMBL/GenBank/DDBJ whole genome shotgun (WGS) entry which is preliminary data.</text>
</comment>
<evidence type="ECO:0000313" key="2">
    <source>
        <dbReference type="Proteomes" id="UP000008553"/>
    </source>
</evidence>
<accession>Q7RI19</accession>
<feature type="non-terminal residue" evidence="1">
    <location>
        <position position="1"/>
    </location>
</feature>
<keyword evidence="2" id="KW-1185">Reference proteome</keyword>
<name>Q7RI19_PLAYO</name>
<protein>
    <submittedName>
        <fullName evidence="1">Uncharacterized protein</fullName>
    </submittedName>
</protein>
<dbReference type="AlphaFoldDB" id="Q7RI19"/>